<dbReference type="Pfam" id="PF00535">
    <property type="entry name" value="Glycos_transf_2"/>
    <property type="match status" value="1"/>
</dbReference>
<sequence>MTHPDNDRRPALVCLPTYNERDNLAPIVEAILAATPEVDVLVIDDNSPDGTGALADGLAARTGRVHVLHRAGKEGLGKAYLAGFAWALARGYERVLEMDADFSHDPKYLPAMLALSKDADLVLGSRNVPGGGTVNWGLGRRLLSKGGSLYARTILGLEVRDLTGGFKCFRREVLEAIDLPTVQCSGYAFQIELTFRAARKGFRIRELPITFVDRRVGQSKMSRRIVLEAIAKVWSIRLSGFH</sequence>
<protein>
    <submittedName>
        <fullName evidence="5">Dolichol-phosphate mannosyltransferase</fullName>
    </submittedName>
</protein>
<evidence type="ECO:0000256" key="2">
    <source>
        <dbReference type="ARBA" id="ARBA00022676"/>
    </source>
</evidence>
<evidence type="ECO:0000256" key="3">
    <source>
        <dbReference type="ARBA" id="ARBA00022679"/>
    </source>
</evidence>
<organism evidence="5 6">
    <name type="scientific">Anaeromyxobacter paludicola</name>
    <dbReference type="NCBI Taxonomy" id="2918171"/>
    <lineage>
        <taxon>Bacteria</taxon>
        <taxon>Pseudomonadati</taxon>
        <taxon>Myxococcota</taxon>
        <taxon>Myxococcia</taxon>
        <taxon>Myxococcales</taxon>
        <taxon>Cystobacterineae</taxon>
        <taxon>Anaeromyxobacteraceae</taxon>
        <taxon>Anaeromyxobacter</taxon>
    </lineage>
</organism>
<dbReference type="PANTHER" id="PTHR43398">
    <property type="entry name" value="DOLICHOL-PHOSPHATE MANNOSYLTRANSFERASE SUBUNIT 1"/>
    <property type="match status" value="1"/>
</dbReference>
<reference evidence="6" key="1">
    <citation type="journal article" date="2022" name="Int. J. Syst. Evol. Microbiol.">
        <title>Anaeromyxobacter oryzae sp. nov., Anaeromyxobacter diazotrophicus sp. nov. and Anaeromyxobacter paludicola sp. nov., isolated from paddy soils.</title>
        <authorList>
            <person name="Itoh H."/>
            <person name="Xu Z."/>
            <person name="Mise K."/>
            <person name="Masuda Y."/>
            <person name="Ushijima N."/>
            <person name="Hayakawa C."/>
            <person name="Shiratori Y."/>
            <person name="Senoo K."/>
        </authorList>
    </citation>
    <scope>NUCLEOTIDE SEQUENCE [LARGE SCALE GENOMIC DNA]</scope>
    <source>
        <strain evidence="6">Red630</strain>
    </source>
</reference>
<dbReference type="RefSeq" id="WP_248345350.1">
    <property type="nucleotide sequence ID" value="NZ_AP025592.1"/>
</dbReference>
<dbReference type="GO" id="GO:0016757">
    <property type="term" value="F:glycosyltransferase activity"/>
    <property type="evidence" value="ECO:0007669"/>
    <property type="project" value="UniProtKB-KW"/>
</dbReference>
<dbReference type="SUPFAM" id="SSF53448">
    <property type="entry name" value="Nucleotide-diphospho-sugar transferases"/>
    <property type="match status" value="1"/>
</dbReference>
<evidence type="ECO:0000259" key="4">
    <source>
        <dbReference type="Pfam" id="PF00535"/>
    </source>
</evidence>
<dbReference type="InterPro" id="IPR001173">
    <property type="entry name" value="Glyco_trans_2-like"/>
</dbReference>
<dbReference type="InterPro" id="IPR039528">
    <property type="entry name" value="DPM1-like"/>
</dbReference>
<dbReference type="PANTHER" id="PTHR43398:SF1">
    <property type="entry name" value="DOLICHOL-PHOSPHATE MANNOSYLTRANSFERASE SUBUNIT 1"/>
    <property type="match status" value="1"/>
</dbReference>
<evidence type="ECO:0000313" key="6">
    <source>
        <dbReference type="Proteomes" id="UP001162734"/>
    </source>
</evidence>
<evidence type="ECO:0000256" key="1">
    <source>
        <dbReference type="ARBA" id="ARBA00006739"/>
    </source>
</evidence>
<keyword evidence="6" id="KW-1185">Reference proteome</keyword>
<keyword evidence="2 5" id="KW-0328">Glycosyltransferase</keyword>
<keyword evidence="3" id="KW-0808">Transferase</keyword>
<comment type="similarity">
    <text evidence="1">Belongs to the glycosyltransferase 2 family.</text>
</comment>
<dbReference type="EMBL" id="AP025592">
    <property type="protein sequence ID" value="BDG08165.1"/>
    <property type="molecule type" value="Genomic_DNA"/>
</dbReference>
<accession>A0ABN6N4R5</accession>
<gene>
    <name evidence="5" type="ORF">AMPC_12780</name>
</gene>
<dbReference type="Gene3D" id="3.90.550.10">
    <property type="entry name" value="Spore Coat Polysaccharide Biosynthesis Protein SpsA, Chain A"/>
    <property type="match status" value="1"/>
</dbReference>
<proteinExistence type="inferred from homology"/>
<dbReference type="CDD" id="cd06442">
    <property type="entry name" value="DPM1_like"/>
    <property type="match status" value="1"/>
</dbReference>
<name>A0ABN6N4R5_9BACT</name>
<feature type="domain" description="Glycosyltransferase 2-like" evidence="4">
    <location>
        <begin position="13"/>
        <end position="177"/>
    </location>
</feature>
<evidence type="ECO:0000313" key="5">
    <source>
        <dbReference type="EMBL" id="BDG08165.1"/>
    </source>
</evidence>
<dbReference type="Proteomes" id="UP001162734">
    <property type="component" value="Chromosome"/>
</dbReference>
<dbReference type="InterPro" id="IPR029044">
    <property type="entry name" value="Nucleotide-diphossugar_trans"/>
</dbReference>